<dbReference type="PANTHER" id="PTHR21310:SF37">
    <property type="entry name" value="AMINOGLYCOSIDE PHOSPHOTRANSFERASE DOMAIN-CONTAINING PROTEIN"/>
    <property type="match status" value="1"/>
</dbReference>
<dbReference type="AlphaFoldDB" id="A0A370U1L3"/>
<accession>A0A370U1L3</accession>
<dbReference type="EMBL" id="NPIC01000001">
    <property type="protein sequence ID" value="RDL41670.1"/>
    <property type="molecule type" value="Genomic_DNA"/>
</dbReference>
<evidence type="ECO:0000313" key="1">
    <source>
        <dbReference type="EMBL" id="RDL41670.1"/>
    </source>
</evidence>
<dbReference type="InterPro" id="IPR011009">
    <property type="entry name" value="Kinase-like_dom_sf"/>
</dbReference>
<sequence length="271" mass="30765">MYKDRQNFDDVAWDKNDDAEEESQMRLWRKDTCRQVEALVTRKCGKPATLVSPLVIGGFNIHYRIHLEGEDSSSDVMVRLPWPYSARFPGEKVLYEAATAEYVRLNTHIPTAQVLHYGRDSNVGPFLILRRIEHRGDMTDALAVPGLDRNLTPVLNLELPESKLRSLWGNIAWCLLEFAKPTFSHIGSLVEVDGSFRVTAQPLTQNMSSMTQLANTPPSILPLENETYATADEWYGALADMQLAQLISQHNDLVSSEDDCRNKFSLHRAKY</sequence>
<dbReference type="GeneID" id="43594498"/>
<evidence type="ECO:0008006" key="3">
    <source>
        <dbReference type="Google" id="ProtNLM"/>
    </source>
</evidence>
<dbReference type="Proteomes" id="UP000254866">
    <property type="component" value="Unassembled WGS sequence"/>
</dbReference>
<dbReference type="STRING" id="2656787.A0A370U1L3"/>
<protein>
    <recommendedName>
        <fullName evidence="3">Aminoglycoside phosphotransferase domain-containing protein</fullName>
    </recommendedName>
</protein>
<dbReference type="InterPro" id="IPR051678">
    <property type="entry name" value="AGP_Transferase"/>
</dbReference>
<dbReference type="OrthoDB" id="5412996at2759"/>
<comment type="caution">
    <text evidence="1">The sequence shown here is derived from an EMBL/GenBank/DDBJ whole genome shotgun (WGS) entry which is preliminary data.</text>
</comment>
<organism evidence="1 2">
    <name type="scientific">Venustampulla echinocandica</name>
    <dbReference type="NCBI Taxonomy" id="2656787"/>
    <lineage>
        <taxon>Eukaryota</taxon>
        <taxon>Fungi</taxon>
        <taxon>Dikarya</taxon>
        <taxon>Ascomycota</taxon>
        <taxon>Pezizomycotina</taxon>
        <taxon>Leotiomycetes</taxon>
        <taxon>Helotiales</taxon>
        <taxon>Pleuroascaceae</taxon>
        <taxon>Venustampulla</taxon>
    </lineage>
</organism>
<evidence type="ECO:0000313" key="2">
    <source>
        <dbReference type="Proteomes" id="UP000254866"/>
    </source>
</evidence>
<dbReference type="RefSeq" id="XP_031874326.1">
    <property type="nucleotide sequence ID" value="XM_032010272.1"/>
</dbReference>
<reference evidence="1 2" key="1">
    <citation type="journal article" date="2018" name="IMA Fungus">
        <title>IMA Genome-F 9: Draft genome sequence of Annulohypoxylon stygium, Aspergillus mulundensis, Berkeleyomyces basicola (syn. Thielaviopsis basicola), Ceratocystis smalleyi, two Cercospora beticola strains, Coleophoma cylindrospora, Fusarium fracticaudum, Phialophora cf. hyalina, and Morchella septimelata.</title>
        <authorList>
            <person name="Wingfield B.D."/>
            <person name="Bills G.F."/>
            <person name="Dong Y."/>
            <person name="Huang W."/>
            <person name="Nel W.J."/>
            <person name="Swalarsk-Parry B.S."/>
            <person name="Vaghefi N."/>
            <person name="Wilken P.M."/>
            <person name="An Z."/>
            <person name="de Beer Z.W."/>
            <person name="De Vos L."/>
            <person name="Chen L."/>
            <person name="Duong T.A."/>
            <person name="Gao Y."/>
            <person name="Hammerbacher A."/>
            <person name="Kikkert J.R."/>
            <person name="Li Y."/>
            <person name="Li H."/>
            <person name="Li K."/>
            <person name="Li Q."/>
            <person name="Liu X."/>
            <person name="Ma X."/>
            <person name="Naidoo K."/>
            <person name="Pethybridge S.J."/>
            <person name="Sun J."/>
            <person name="Steenkamp E.T."/>
            <person name="van der Nest M.A."/>
            <person name="van Wyk S."/>
            <person name="Wingfield M.J."/>
            <person name="Xiong C."/>
            <person name="Yue Q."/>
            <person name="Zhang X."/>
        </authorList>
    </citation>
    <scope>NUCLEOTIDE SEQUENCE [LARGE SCALE GENOMIC DNA]</scope>
    <source>
        <strain evidence="1 2">BP 5553</strain>
    </source>
</reference>
<keyword evidence="2" id="KW-1185">Reference proteome</keyword>
<gene>
    <name evidence="1" type="ORF">BP5553_01649</name>
</gene>
<dbReference type="SUPFAM" id="SSF56112">
    <property type="entry name" value="Protein kinase-like (PK-like)"/>
    <property type="match status" value="1"/>
</dbReference>
<proteinExistence type="predicted"/>
<name>A0A370U1L3_9HELO</name>
<dbReference type="PANTHER" id="PTHR21310">
    <property type="entry name" value="AMINOGLYCOSIDE PHOSPHOTRANSFERASE-RELATED-RELATED"/>
    <property type="match status" value="1"/>
</dbReference>